<dbReference type="Proteomes" id="UP000298213">
    <property type="component" value="Unassembled WGS sequence"/>
</dbReference>
<accession>A0A4Y8ZSR4</accession>
<protein>
    <submittedName>
        <fullName evidence="2">Uncharacterized protein</fullName>
    </submittedName>
</protein>
<name>A0A4Y8ZSR4_9SPHN</name>
<evidence type="ECO:0000313" key="2">
    <source>
        <dbReference type="EMBL" id="TFI59088.1"/>
    </source>
</evidence>
<proteinExistence type="predicted"/>
<dbReference type="RefSeq" id="WP_135084777.1">
    <property type="nucleotide sequence ID" value="NZ_SPDV01000009.1"/>
</dbReference>
<reference evidence="2 3" key="1">
    <citation type="submission" date="2019-03" db="EMBL/GenBank/DDBJ databases">
        <title>Genome sequence of Sphingomonas sp. 17J27-24.</title>
        <authorList>
            <person name="Kim M."/>
            <person name="Maeng S."/>
            <person name="Sathiyaraj S."/>
        </authorList>
    </citation>
    <scope>NUCLEOTIDE SEQUENCE [LARGE SCALE GENOMIC DNA]</scope>
    <source>
        <strain evidence="2 3">17J27-24</strain>
    </source>
</reference>
<sequence length="98" mass="10058">MPVRRTAVNRGALPVRGDAQAPGRVMTSPSGWADGAADSSNALLADILAGEALDQEAGRFVSVAAHLSKHPISPARSGQIVCYKTVIACATNTDACRA</sequence>
<feature type="region of interest" description="Disordered" evidence="1">
    <location>
        <begin position="1"/>
        <end position="29"/>
    </location>
</feature>
<dbReference type="EMBL" id="SPDV01000009">
    <property type="protein sequence ID" value="TFI59088.1"/>
    <property type="molecule type" value="Genomic_DNA"/>
</dbReference>
<evidence type="ECO:0000313" key="3">
    <source>
        <dbReference type="Proteomes" id="UP000298213"/>
    </source>
</evidence>
<keyword evidence="3" id="KW-1185">Reference proteome</keyword>
<dbReference type="AlphaFoldDB" id="A0A4Y8ZSR4"/>
<gene>
    <name evidence="2" type="ORF">E2493_06060</name>
</gene>
<organism evidence="2 3">
    <name type="scientific">Sphingomonas parva</name>
    <dbReference type="NCBI Taxonomy" id="2555898"/>
    <lineage>
        <taxon>Bacteria</taxon>
        <taxon>Pseudomonadati</taxon>
        <taxon>Pseudomonadota</taxon>
        <taxon>Alphaproteobacteria</taxon>
        <taxon>Sphingomonadales</taxon>
        <taxon>Sphingomonadaceae</taxon>
        <taxon>Sphingomonas</taxon>
    </lineage>
</organism>
<evidence type="ECO:0000256" key="1">
    <source>
        <dbReference type="SAM" id="MobiDB-lite"/>
    </source>
</evidence>
<comment type="caution">
    <text evidence="2">The sequence shown here is derived from an EMBL/GenBank/DDBJ whole genome shotgun (WGS) entry which is preliminary data.</text>
</comment>